<proteinExistence type="predicted"/>
<organism evidence="1 2">
    <name type="scientific">Deinococcus yavapaiensis KR-236</name>
    <dbReference type="NCBI Taxonomy" id="694435"/>
    <lineage>
        <taxon>Bacteria</taxon>
        <taxon>Thermotogati</taxon>
        <taxon>Deinococcota</taxon>
        <taxon>Deinococci</taxon>
        <taxon>Deinococcales</taxon>
        <taxon>Deinococcaceae</taxon>
        <taxon>Deinococcus</taxon>
    </lineage>
</organism>
<feature type="non-terminal residue" evidence="1">
    <location>
        <position position="126"/>
    </location>
</feature>
<gene>
    <name evidence="1" type="ORF">DES52_110185</name>
</gene>
<dbReference type="EMBL" id="QJSX01000010">
    <property type="protein sequence ID" value="PYE53201.1"/>
    <property type="molecule type" value="Genomic_DNA"/>
</dbReference>
<comment type="caution">
    <text evidence="1">The sequence shown here is derived from an EMBL/GenBank/DDBJ whole genome shotgun (WGS) entry which is preliminary data.</text>
</comment>
<sequence>MKPHVPIGALSRHLSAYRPLFRDRRLFDGFSALTHGILASGGLRLSQIARAAPRTTCTEHAERRLRRFVHNQNTRADLQPARLTRALTELGAKRLDRLTKPQIELRGLGMPKPLVSDELWALIHPL</sequence>
<evidence type="ECO:0000313" key="2">
    <source>
        <dbReference type="Proteomes" id="UP000248326"/>
    </source>
</evidence>
<keyword evidence="2" id="KW-1185">Reference proteome</keyword>
<reference evidence="1 2" key="1">
    <citation type="submission" date="2018-06" db="EMBL/GenBank/DDBJ databases">
        <title>Genomic Encyclopedia of Type Strains, Phase IV (KMG-IV): sequencing the most valuable type-strain genomes for metagenomic binning, comparative biology and taxonomic classification.</title>
        <authorList>
            <person name="Goeker M."/>
        </authorList>
    </citation>
    <scope>NUCLEOTIDE SEQUENCE [LARGE SCALE GENOMIC DNA]</scope>
    <source>
        <strain evidence="1 2">DSM 18048</strain>
    </source>
</reference>
<dbReference type="AlphaFoldDB" id="A0A318SGU2"/>
<dbReference type="RefSeq" id="WP_211317927.1">
    <property type="nucleotide sequence ID" value="NZ_QJSX01000010.1"/>
</dbReference>
<dbReference type="Proteomes" id="UP000248326">
    <property type="component" value="Unassembled WGS sequence"/>
</dbReference>
<accession>A0A318SGU2</accession>
<evidence type="ECO:0000313" key="1">
    <source>
        <dbReference type="EMBL" id="PYE53201.1"/>
    </source>
</evidence>
<name>A0A318SGU2_9DEIO</name>
<protein>
    <submittedName>
        <fullName evidence="1">Uncharacterized protein</fullName>
    </submittedName>
</protein>